<dbReference type="SUPFAM" id="SSF50998">
    <property type="entry name" value="Quinoprotein alcohol dehydrogenase-like"/>
    <property type="match status" value="1"/>
</dbReference>
<dbReference type="Pfam" id="PF25828">
    <property type="entry name" value="CC_Cfap43"/>
    <property type="match status" value="1"/>
</dbReference>
<dbReference type="EMBL" id="KL470373">
    <property type="protein sequence ID" value="KFV18626.1"/>
    <property type="molecule type" value="Genomic_DNA"/>
</dbReference>
<feature type="coiled-coil region" evidence="9">
    <location>
        <begin position="742"/>
        <end position="769"/>
    </location>
</feature>
<evidence type="ECO:0000256" key="6">
    <source>
        <dbReference type="ARBA" id="ARBA00023054"/>
    </source>
</evidence>
<evidence type="ECO:0000256" key="5">
    <source>
        <dbReference type="ARBA" id="ARBA00022737"/>
    </source>
</evidence>
<dbReference type="Gene3D" id="2.130.10.10">
    <property type="entry name" value="YVTN repeat-like/Quinoprotein amine dehydrogenase"/>
    <property type="match status" value="1"/>
</dbReference>
<keyword evidence="8" id="KW-0966">Cell projection</keyword>
<feature type="coiled-coil region" evidence="9">
    <location>
        <begin position="209"/>
        <end position="245"/>
    </location>
</feature>
<keyword evidence="6 9" id="KW-0175">Coiled coil</keyword>
<dbReference type="GO" id="GO:0005930">
    <property type="term" value="C:axoneme"/>
    <property type="evidence" value="ECO:0007669"/>
    <property type="project" value="TreeGrafter"/>
</dbReference>
<accession>A0A093EVY2</accession>
<feature type="coiled-coil region" evidence="9">
    <location>
        <begin position="962"/>
        <end position="989"/>
    </location>
</feature>
<dbReference type="GO" id="GO:0007288">
    <property type="term" value="P:sperm axoneme assembly"/>
    <property type="evidence" value="ECO:0007669"/>
    <property type="project" value="TreeGrafter"/>
</dbReference>
<evidence type="ECO:0000313" key="11">
    <source>
        <dbReference type="Proteomes" id="UP000053661"/>
    </source>
</evidence>
<keyword evidence="3" id="KW-0963">Cytoplasm</keyword>
<reference evidence="10 11" key="1">
    <citation type="submission" date="2014-04" db="EMBL/GenBank/DDBJ databases">
        <title>Genome evolution of avian class.</title>
        <authorList>
            <person name="Zhang G."/>
            <person name="Li C."/>
        </authorList>
    </citation>
    <scope>NUCLEOTIDE SEQUENCE [LARGE SCALE GENOMIC DNA]</scope>
    <source>
        <strain evidence="10">BGI_N340</strain>
    </source>
</reference>
<dbReference type="InterPro" id="IPR011047">
    <property type="entry name" value="Quinoprotein_ADH-like_sf"/>
</dbReference>
<proteinExistence type="predicted"/>
<evidence type="ECO:0000256" key="2">
    <source>
        <dbReference type="ARBA" id="ARBA00004245"/>
    </source>
</evidence>
<keyword evidence="4" id="KW-0853">WD repeat</keyword>
<protein>
    <submittedName>
        <fullName evidence="10">WD repeat-containing protein 96</fullName>
    </submittedName>
</protein>
<evidence type="ECO:0000256" key="4">
    <source>
        <dbReference type="ARBA" id="ARBA00022574"/>
    </source>
</evidence>
<evidence type="ECO:0000256" key="9">
    <source>
        <dbReference type="SAM" id="Coils"/>
    </source>
</evidence>
<feature type="coiled-coil region" evidence="9">
    <location>
        <begin position="389"/>
        <end position="416"/>
    </location>
</feature>
<keyword evidence="7" id="KW-0206">Cytoskeleton</keyword>
<evidence type="ECO:0000256" key="8">
    <source>
        <dbReference type="ARBA" id="ARBA00023273"/>
    </source>
</evidence>
<dbReference type="AlphaFoldDB" id="A0A093EVY2"/>
<keyword evidence="11" id="KW-1185">Reference proteome</keyword>
<evidence type="ECO:0000256" key="7">
    <source>
        <dbReference type="ARBA" id="ARBA00023212"/>
    </source>
</evidence>
<name>A0A093EVY2_TAUER</name>
<keyword evidence="5" id="KW-0677">Repeat</keyword>
<dbReference type="Proteomes" id="UP000053661">
    <property type="component" value="Unassembled WGS sequence"/>
</dbReference>
<dbReference type="InterPro" id="IPR015943">
    <property type="entry name" value="WD40/YVTN_repeat-like_dom_sf"/>
</dbReference>
<dbReference type="PANTHER" id="PTHR14885">
    <property type="entry name" value="CILIA- AND FLAGELLA-ASSOCIATED PROTEIN 43-RELATED"/>
    <property type="match status" value="1"/>
</dbReference>
<feature type="non-terminal residue" evidence="10">
    <location>
        <position position="1"/>
    </location>
</feature>
<gene>
    <name evidence="10" type="ORF">N340_09382</name>
</gene>
<sequence length="994" mass="116504">SGFFCLSPNSRWLASAAKDGVLFIYHTFTMDILARKHCHSYQGGGIRSVVFSLDGKFILVNGENDGALVCLKWKKIKKIEFEEAAVHWQSLLAILNKSTLSENVVLKSMAEWQCDPESTSESLPEEKLKVFSLFLWGKKKESGNVAGLYSANTNEMTWIGQKIKKFYSVKNSIPSIHIQITFYSLYLFLKKQIQKMMHENEQAPDIEKLEQQEFNLDLEEQERVQAEAEQEVARVRKEIEMENLANRYLQDVIKRECWDAMCVKGRAVKCFHMACEVKNYPLKERSKEELETLEKVLQLKKIETAGLKVQKKDLEIESETVLSKEEEEKAEEVMADASASYCLIGSLSSQYGGDTSLLYQQWDLHTREQKVNQIVLLKDIIYKVKTAFNKEFDIVAQQKEQEIARVKERNLRIREILAQLDLQVEVWEPALTDDEIPEQALTVQDSEIKVEKYLTEQERGKAEMLDKLEMERRLAAMDNERLRALNDMMGGVLEVKKEDILKMDIPPPPFISKPEHVWNDEEKKIFREHEKKVKELNEEKEKYRRALENELKKLEASIKETTQNFDETVCKLSERKVKLEMVIYQEELKIVNLVYALLLNEELDTREAGLRNFLMKKEKEKNLECGFTKEFADIPTNLLDELFQLYKHRPKIPMTEMLLDTADPYRDCSGSAEDYKDALTLLMKAMDELDSPEHMPNGLDPFIWEHFCLARRNKMESEELVKWKALTLAEMQAFLHRRMNDNEKIKSEIEDIFQELSWLQEEKMKLQLNLTVQFLLKQGQVELESTEIPDYTDAILIKKSVIEELNCSIMTQGEKKIASMVKCKDFSKEIFQLEWEHKKMRMQIEDLKQKARDIVTLPISKDRQLFLTVLNYDSHIAHHISVKEQTLGVMDKLHKKNVKNRQKRIKELEKCISLKEQANYELSLELKEMLVSVSERRHIIEAADTRVSEKMAKQRYREILKQKHLRGLVKEQEEQFEILQAEVERLRLRTFPIL</sequence>
<feature type="coiled-coil region" evidence="9">
    <location>
        <begin position="519"/>
        <end position="571"/>
    </location>
</feature>
<organism evidence="10 11">
    <name type="scientific">Tauraco erythrolophus</name>
    <name type="common">Red-crested turaco</name>
    <dbReference type="NCBI Taxonomy" id="121530"/>
    <lineage>
        <taxon>Eukaryota</taxon>
        <taxon>Metazoa</taxon>
        <taxon>Chordata</taxon>
        <taxon>Craniata</taxon>
        <taxon>Vertebrata</taxon>
        <taxon>Euteleostomi</taxon>
        <taxon>Archelosauria</taxon>
        <taxon>Archosauria</taxon>
        <taxon>Dinosauria</taxon>
        <taxon>Saurischia</taxon>
        <taxon>Theropoda</taxon>
        <taxon>Coelurosauria</taxon>
        <taxon>Aves</taxon>
        <taxon>Neognathae</taxon>
        <taxon>Neoaves</taxon>
        <taxon>Otidimorphae</taxon>
        <taxon>Musophagiformes</taxon>
        <taxon>Musophagidae</taxon>
        <taxon>Tauraco</taxon>
    </lineage>
</organism>
<evidence type="ECO:0000256" key="1">
    <source>
        <dbReference type="ARBA" id="ARBA00004138"/>
    </source>
</evidence>
<comment type="subcellular location">
    <subcellularLocation>
        <location evidence="1">Cell projection</location>
        <location evidence="1">Cilium</location>
    </subcellularLocation>
    <subcellularLocation>
        <location evidence="2">Cytoplasm</location>
        <location evidence="2">Cytoskeleton</location>
    </subcellularLocation>
</comment>
<evidence type="ECO:0000313" key="10">
    <source>
        <dbReference type="EMBL" id="KFV18626.1"/>
    </source>
</evidence>
<feature type="non-terminal residue" evidence="10">
    <location>
        <position position="994"/>
    </location>
</feature>
<evidence type="ECO:0000256" key="3">
    <source>
        <dbReference type="ARBA" id="ARBA00022490"/>
    </source>
</evidence>
<dbReference type="PANTHER" id="PTHR14885:SF1">
    <property type="entry name" value="CILIA- AND FLAGELLA-ASSOCIATED PROTEIN 43"/>
    <property type="match status" value="1"/>
</dbReference>